<evidence type="ECO:0000313" key="1">
    <source>
        <dbReference type="EMBL" id="TBH20715.1"/>
    </source>
</evidence>
<protein>
    <recommendedName>
        <fullName evidence="3">Transcriptional regulator</fullName>
    </recommendedName>
</protein>
<dbReference type="EMBL" id="SIJL01000006">
    <property type="protein sequence ID" value="TBH20715.1"/>
    <property type="molecule type" value="Genomic_DNA"/>
</dbReference>
<reference evidence="1 2" key="1">
    <citation type="submission" date="2019-02" db="EMBL/GenBank/DDBJ databases">
        <title>Thermus sp. a novel from hot spring.</title>
        <authorList>
            <person name="Zhao Z."/>
        </authorList>
    </citation>
    <scope>NUCLEOTIDE SEQUENCE [LARGE SCALE GENOMIC DNA]</scope>
    <source>
        <strain evidence="1 2">CFH 72773T</strain>
    </source>
</reference>
<keyword evidence="2" id="KW-1185">Reference proteome</keyword>
<gene>
    <name evidence="1" type="ORF">ETP66_05935</name>
</gene>
<comment type="caution">
    <text evidence="1">The sequence shown here is derived from an EMBL/GenBank/DDBJ whole genome shotgun (WGS) entry which is preliminary data.</text>
</comment>
<dbReference type="InterPro" id="IPR011990">
    <property type="entry name" value="TPR-like_helical_dom_sf"/>
</dbReference>
<organism evidence="1 2">
    <name type="scientific">Thermus thermamylovorans</name>
    <dbReference type="NCBI Taxonomy" id="2509362"/>
    <lineage>
        <taxon>Bacteria</taxon>
        <taxon>Thermotogati</taxon>
        <taxon>Deinococcota</taxon>
        <taxon>Deinococci</taxon>
        <taxon>Thermales</taxon>
        <taxon>Thermaceae</taxon>
        <taxon>Thermus</taxon>
    </lineage>
</organism>
<evidence type="ECO:0000313" key="2">
    <source>
        <dbReference type="Proteomes" id="UP000292858"/>
    </source>
</evidence>
<accession>A0A4V2IV30</accession>
<dbReference type="AlphaFoldDB" id="A0A4V2IV30"/>
<dbReference type="Proteomes" id="UP000292858">
    <property type="component" value="Unassembled WGS sequence"/>
</dbReference>
<evidence type="ECO:0008006" key="3">
    <source>
        <dbReference type="Google" id="ProtNLM"/>
    </source>
</evidence>
<proteinExistence type="predicted"/>
<dbReference type="SUPFAM" id="SSF48452">
    <property type="entry name" value="TPR-like"/>
    <property type="match status" value="1"/>
</dbReference>
<sequence>MAPWGKEAPLAQARALLEAGREGEAEALLEAWKGKGPEEAERLALLGFTKARRGDLQGYRRLALEAARRAQTSFTLYHLGLALPPREGVVALEEALHRTQSPKDQGLLTLALARTKRRLGRLREALAHAALARLKAPGAFTTLEWAWLTLLAEEEPSLPDLLREVEPLALEPGPGLYARFLVAHLRLLQGEEKAARAYWQKALEEAPPAALPYLAPAGVRLLGQGALPLLQAARPWAQDPYPRALLLLGEALLREDSQGVRELLPLLEREGTGEEVFRARLFLGEEASSSGEVSGRGGWLLWPTPRTSPDPHLQTLGEARLFGRPLPLRQAELLVLLLARPEGWRGEALAQALYGDGNTPALRMELHRLRERGLVIGSRPYRLLSPLKADFLEVEEALHQGNLSRALRLYRGPLLTNSQAPGVEELRWELEASLRKAALSQGSLEALYALAERLRDDLELWEALLERLSPLDPRHPAVLARVERLRREWGL</sequence>
<dbReference type="OrthoDB" id="29896at2"/>
<name>A0A4V2IV30_9DEIN</name>